<protein>
    <recommendedName>
        <fullName evidence="3">Endonuclease/exonuclease/phosphatase family protein</fullName>
    </recommendedName>
</protein>
<dbReference type="RefSeq" id="WP_136981555.1">
    <property type="nucleotide sequence ID" value="NZ_SYUV01000153.1"/>
</dbReference>
<proteinExistence type="predicted"/>
<evidence type="ECO:0008006" key="3">
    <source>
        <dbReference type="Google" id="ProtNLM"/>
    </source>
</evidence>
<dbReference type="SUPFAM" id="SSF56219">
    <property type="entry name" value="DNase I-like"/>
    <property type="match status" value="1"/>
</dbReference>
<sequence>MNNYSLDLTNKIDNDYTTTSALKILSWNLQSPSLSRFKEQVDYICSSKANILVLTELKSKNIEQYASLLEMNNYNVHHGMNLECKYTTIIATRNLKSNKCKLYDKSDDNPRSIIVNIYFSLGMVTIWGTYMPSYHPLYATPERISLKKSFSDNELFRLRKYFSGPSNRLIFTGDLNILEPEHIPRIDGYKQWNYVYSDLCGLGLIDCYTVLRAGKNNEHSWLSQEGEGQRLDHMFVDTRMDKSIRSCYFDHLPRLNKLSDHSAMYLDIF</sequence>
<dbReference type="Proteomes" id="UP000307574">
    <property type="component" value="Unassembled WGS sequence"/>
</dbReference>
<dbReference type="AlphaFoldDB" id="A0A4U1YRV6"/>
<evidence type="ECO:0000313" key="1">
    <source>
        <dbReference type="EMBL" id="TKF23176.1"/>
    </source>
</evidence>
<dbReference type="InterPro" id="IPR036691">
    <property type="entry name" value="Endo/exonu/phosph_ase_sf"/>
</dbReference>
<accession>A0A4U1YRV6</accession>
<gene>
    <name evidence="1" type="ORF">FCV50_23395</name>
</gene>
<dbReference type="EMBL" id="SYUV01000153">
    <property type="protein sequence ID" value="TKF23176.1"/>
    <property type="molecule type" value="Genomic_DNA"/>
</dbReference>
<reference evidence="1 2" key="1">
    <citation type="submission" date="2019-04" db="EMBL/GenBank/DDBJ databases">
        <title>A reverse ecology approach based on a biological definition of microbial populations.</title>
        <authorList>
            <person name="Arevalo P."/>
            <person name="Vaninsberghe D."/>
            <person name="Elsherbini J."/>
            <person name="Gore J."/>
            <person name="Polz M."/>
        </authorList>
    </citation>
    <scope>NUCLEOTIDE SEQUENCE [LARGE SCALE GENOMIC DNA]</scope>
    <source>
        <strain evidence="1 2">10N.261.46.F4</strain>
    </source>
</reference>
<dbReference type="Gene3D" id="3.60.10.10">
    <property type="entry name" value="Endonuclease/exonuclease/phosphatase"/>
    <property type="match status" value="1"/>
</dbReference>
<comment type="caution">
    <text evidence="1">The sequence shown here is derived from an EMBL/GenBank/DDBJ whole genome shotgun (WGS) entry which is preliminary data.</text>
</comment>
<evidence type="ECO:0000313" key="2">
    <source>
        <dbReference type="Proteomes" id="UP000307574"/>
    </source>
</evidence>
<organism evidence="1 2">
    <name type="scientific">Vibrio kanaloae</name>
    <dbReference type="NCBI Taxonomy" id="170673"/>
    <lineage>
        <taxon>Bacteria</taxon>
        <taxon>Pseudomonadati</taxon>
        <taxon>Pseudomonadota</taxon>
        <taxon>Gammaproteobacteria</taxon>
        <taxon>Vibrionales</taxon>
        <taxon>Vibrionaceae</taxon>
        <taxon>Vibrio</taxon>
    </lineage>
</organism>
<name>A0A4U1YRV6_9VIBR</name>